<dbReference type="SUPFAM" id="SSF56112">
    <property type="entry name" value="Protein kinase-like (PK-like)"/>
    <property type="match status" value="1"/>
</dbReference>
<evidence type="ECO:0000256" key="5">
    <source>
        <dbReference type="ARBA" id="ARBA00022777"/>
    </source>
</evidence>
<dbReference type="Pfam" id="PF00069">
    <property type="entry name" value="Pkinase"/>
    <property type="match status" value="1"/>
</dbReference>
<feature type="domain" description="Protein kinase" evidence="9">
    <location>
        <begin position="10"/>
        <end position="267"/>
    </location>
</feature>
<keyword evidence="6 7" id="KW-0067">ATP-binding</keyword>
<keyword evidence="5 10" id="KW-0418">Kinase</keyword>
<evidence type="ECO:0000256" key="2">
    <source>
        <dbReference type="ARBA" id="ARBA00022527"/>
    </source>
</evidence>
<evidence type="ECO:0000313" key="11">
    <source>
        <dbReference type="Proteomes" id="UP001183610"/>
    </source>
</evidence>
<dbReference type="PROSITE" id="PS50011">
    <property type="entry name" value="PROTEIN_KINASE_DOM"/>
    <property type="match status" value="1"/>
</dbReference>
<keyword evidence="4 7" id="KW-0547">Nucleotide-binding</keyword>
<evidence type="ECO:0000256" key="8">
    <source>
        <dbReference type="SAM" id="MobiDB-lite"/>
    </source>
</evidence>
<dbReference type="GO" id="GO:0004674">
    <property type="term" value="F:protein serine/threonine kinase activity"/>
    <property type="evidence" value="ECO:0007669"/>
    <property type="project" value="UniProtKB-EC"/>
</dbReference>
<feature type="region of interest" description="Disordered" evidence="8">
    <location>
        <begin position="273"/>
        <end position="356"/>
    </location>
</feature>
<feature type="compositionally biased region" description="Basic and acidic residues" evidence="8">
    <location>
        <begin position="287"/>
        <end position="296"/>
    </location>
</feature>
<dbReference type="Gene3D" id="3.30.200.20">
    <property type="entry name" value="Phosphorylase Kinase, domain 1"/>
    <property type="match status" value="1"/>
</dbReference>
<dbReference type="InterPro" id="IPR017441">
    <property type="entry name" value="Protein_kinase_ATP_BS"/>
</dbReference>
<dbReference type="PANTHER" id="PTHR43289:SF6">
    <property type="entry name" value="SERINE_THREONINE-PROTEIN KINASE NEKL-3"/>
    <property type="match status" value="1"/>
</dbReference>
<sequence>MPPPQRIGRYLVQRRLGSGAFAVVWLAQDERLQAPVAVKVLADNWAGRLDIRERFLSEARLLRQAGSGGVVQVYDIGELEDDRPYFVMEYADAGTVEDLLMAGPPPLAEALRLVAGAATGVAALHAAGIVHRDIKPSNVLLKSPGGPGPVRAGTERVLVADLGLAKDLAASSGLTVVAGSAGYMAPEQSDPPPGGIDARVDVYGLGALLYHLVTATVPGPAGRVLDPAELRPDLPAPVRALALRALSPAPGDRPPNAADFARELEAVRAGVADGTGVADGAGEWEDEAVRGPEDGAVRGVRGTPSPSPDPSPVPATPVPATPVPVAPTPVPAAHAPEQPHPAPAPPAPAPPRPRLRPLLPTLTVLALAAVGTTLALRASGGGGDDSSAGKRTASRRIADATGALHLTVPAAWGREYADGGWDPAAIGLPAAKEPGLTVATKVSDWSDPESGVDGVFAGAVDLGAKDAAPLTAAVEALRHNDCRSPKEEEWDEGEWKGVVRTWTGCAGHRLSEAALAPKDGGTRGAYVQIRCAEDGDACDGATRKVLNGLELTPAGKSTERP</sequence>
<keyword evidence="3 10" id="KW-0808">Transferase</keyword>
<dbReference type="InterPro" id="IPR011009">
    <property type="entry name" value="Kinase-like_dom_sf"/>
</dbReference>
<evidence type="ECO:0000256" key="1">
    <source>
        <dbReference type="ARBA" id="ARBA00012513"/>
    </source>
</evidence>
<dbReference type="PROSITE" id="PS00107">
    <property type="entry name" value="PROTEIN_KINASE_ATP"/>
    <property type="match status" value="1"/>
</dbReference>
<dbReference type="Gene3D" id="1.10.510.10">
    <property type="entry name" value="Transferase(Phosphotransferase) domain 1"/>
    <property type="match status" value="1"/>
</dbReference>
<dbReference type="EC" id="2.7.11.1" evidence="1"/>
<dbReference type="PANTHER" id="PTHR43289">
    <property type="entry name" value="MITOGEN-ACTIVATED PROTEIN KINASE KINASE KINASE 20-RELATED"/>
    <property type="match status" value="1"/>
</dbReference>
<feature type="compositionally biased region" description="Pro residues" evidence="8">
    <location>
        <begin position="305"/>
        <end position="330"/>
    </location>
</feature>
<evidence type="ECO:0000259" key="9">
    <source>
        <dbReference type="PROSITE" id="PS50011"/>
    </source>
</evidence>
<organism evidence="10 11">
    <name type="scientific">Streptomyces evansiae</name>
    <dbReference type="NCBI Taxonomy" id="3075535"/>
    <lineage>
        <taxon>Bacteria</taxon>
        <taxon>Bacillati</taxon>
        <taxon>Actinomycetota</taxon>
        <taxon>Actinomycetes</taxon>
        <taxon>Kitasatosporales</taxon>
        <taxon>Streptomycetaceae</taxon>
        <taxon>Streptomyces</taxon>
    </lineage>
</organism>
<reference evidence="11" key="1">
    <citation type="submission" date="2023-07" db="EMBL/GenBank/DDBJ databases">
        <title>30 novel species of actinomycetes from the DSMZ collection.</title>
        <authorList>
            <person name="Nouioui I."/>
        </authorList>
    </citation>
    <scope>NUCLEOTIDE SEQUENCE [LARGE SCALE GENOMIC DNA]</scope>
    <source>
        <strain evidence="11">DSM 41979</strain>
    </source>
</reference>
<evidence type="ECO:0000256" key="4">
    <source>
        <dbReference type="ARBA" id="ARBA00022741"/>
    </source>
</evidence>
<feature type="binding site" evidence="7">
    <location>
        <position position="39"/>
    </location>
    <ligand>
        <name>ATP</name>
        <dbReference type="ChEBI" id="CHEBI:30616"/>
    </ligand>
</feature>
<evidence type="ECO:0000313" key="10">
    <source>
        <dbReference type="EMBL" id="MDT0413546.1"/>
    </source>
</evidence>
<dbReference type="InterPro" id="IPR000719">
    <property type="entry name" value="Prot_kinase_dom"/>
</dbReference>
<accession>A0ABU2RA20</accession>
<gene>
    <name evidence="10" type="ORF">RM698_31505</name>
</gene>
<evidence type="ECO:0000256" key="7">
    <source>
        <dbReference type="PROSITE-ProRule" id="PRU10141"/>
    </source>
</evidence>
<proteinExistence type="predicted"/>
<name>A0ABU2RA20_9ACTN</name>
<evidence type="ECO:0000256" key="6">
    <source>
        <dbReference type="ARBA" id="ARBA00022840"/>
    </source>
</evidence>
<comment type="caution">
    <text evidence="10">The sequence shown here is derived from an EMBL/GenBank/DDBJ whole genome shotgun (WGS) entry which is preliminary data.</text>
</comment>
<dbReference type="SMART" id="SM00220">
    <property type="entry name" value="S_TKc"/>
    <property type="match status" value="1"/>
</dbReference>
<dbReference type="RefSeq" id="WP_311652841.1">
    <property type="nucleotide sequence ID" value="NZ_JAVRET010000150.1"/>
</dbReference>
<keyword evidence="2" id="KW-0723">Serine/threonine-protein kinase</keyword>
<keyword evidence="11" id="KW-1185">Reference proteome</keyword>
<dbReference type="EMBL" id="JAVRET010000150">
    <property type="protein sequence ID" value="MDT0413546.1"/>
    <property type="molecule type" value="Genomic_DNA"/>
</dbReference>
<dbReference type="InterPro" id="IPR008271">
    <property type="entry name" value="Ser/Thr_kinase_AS"/>
</dbReference>
<dbReference type="PROSITE" id="PS00108">
    <property type="entry name" value="PROTEIN_KINASE_ST"/>
    <property type="match status" value="1"/>
</dbReference>
<dbReference type="Proteomes" id="UP001183610">
    <property type="component" value="Unassembled WGS sequence"/>
</dbReference>
<evidence type="ECO:0000256" key="3">
    <source>
        <dbReference type="ARBA" id="ARBA00022679"/>
    </source>
</evidence>
<feature type="compositionally biased region" description="Pro residues" evidence="8">
    <location>
        <begin position="338"/>
        <end position="352"/>
    </location>
</feature>
<protein>
    <recommendedName>
        <fullName evidence="1">non-specific serine/threonine protein kinase</fullName>
        <ecNumber evidence="1">2.7.11.1</ecNumber>
    </recommendedName>
</protein>
<dbReference type="CDD" id="cd14014">
    <property type="entry name" value="STKc_PknB_like"/>
    <property type="match status" value="1"/>
</dbReference>